<dbReference type="InterPro" id="IPR036249">
    <property type="entry name" value="Thioredoxin-like_sf"/>
</dbReference>
<dbReference type="NCBIfam" id="TIGR02194">
    <property type="entry name" value="GlrX_NrdH"/>
    <property type="match status" value="1"/>
</dbReference>
<dbReference type="PROSITE" id="PS51354">
    <property type="entry name" value="GLUTAREDOXIN_2"/>
    <property type="match status" value="1"/>
</dbReference>
<dbReference type="Proteomes" id="UP000037594">
    <property type="component" value="Unassembled WGS sequence"/>
</dbReference>
<dbReference type="EMBL" id="LFOD01000003">
    <property type="protein sequence ID" value="KMV19711.1"/>
    <property type="molecule type" value="Genomic_DNA"/>
</dbReference>
<evidence type="ECO:0000256" key="2">
    <source>
        <dbReference type="ARBA" id="ARBA00007787"/>
    </source>
</evidence>
<gene>
    <name evidence="9" type="ORF">ACT17_06025</name>
</gene>
<evidence type="ECO:0000256" key="7">
    <source>
        <dbReference type="ARBA" id="ARBA00023284"/>
    </source>
</evidence>
<dbReference type="PATRIC" id="fig|451644.5.peg.1227"/>
<name>A0A0J8UEK2_9MYCO</name>
<comment type="similarity">
    <text evidence="2">Belongs to the glutaredoxin family.</text>
</comment>
<dbReference type="PANTHER" id="PTHR34386:SF1">
    <property type="entry name" value="GLUTAREDOXIN-LIKE PROTEIN NRDH"/>
    <property type="match status" value="1"/>
</dbReference>
<reference evidence="9 10" key="1">
    <citation type="submission" date="2015-06" db="EMBL/GenBank/DDBJ databases">
        <title>Genome sequence of Mycobacterium conceptionense strain MLE.</title>
        <authorList>
            <person name="Greninger A.L."/>
            <person name="Cunningham G."/>
            <person name="Chiu C.Y."/>
            <person name="Miller S."/>
        </authorList>
    </citation>
    <scope>NUCLEOTIDE SEQUENCE [LARGE SCALE GENOMIC DNA]</scope>
    <source>
        <strain evidence="9 10">MLE</strain>
    </source>
</reference>
<dbReference type="InterPro" id="IPR002109">
    <property type="entry name" value="Glutaredoxin"/>
</dbReference>
<dbReference type="GO" id="GO:0009055">
    <property type="term" value="F:electron transfer activity"/>
    <property type="evidence" value="ECO:0007669"/>
    <property type="project" value="TreeGrafter"/>
</dbReference>
<evidence type="ECO:0000256" key="5">
    <source>
        <dbReference type="ARBA" id="ARBA00022982"/>
    </source>
</evidence>
<protein>
    <recommendedName>
        <fullName evidence="3">Glutaredoxin-like protein NrdH</fullName>
    </recommendedName>
</protein>
<evidence type="ECO:0000259" key="8">
    <source>
        <dbReference type="Pfam" id="PF00462"/>
    </source>
</evidence>
<dbReference type="InterPro" id="IPR011909">
    <property type="entry name" value="GlrX_NrdH"/>
</dbReference>
<dbReference type="InterPro" id="IPR051548">
    <property type="entry name" value="Grx-like_ET"/>
</dbReference>
<feature type="domain" description="Glutaredoxin" evidence="8">
    <location>
        <begin position="4"/>
        <end position="62"/>
    </location>
</feature>
<dbReference type="OrthoDB" id="8545217at2"/>
<evidence type="ECO:0000256" key="6">
    <source>
        <dbReference type="ARBA" id="ARBA00023157"/>
    </source>
</evidence>
<dbReference type="GO" id="GO:0045454">
    <property type="term" value="P:cell redox homeostasis"/>
    <property type="evidence" value="ECO:0007669"/>
    <property type="project" value="InterPro"/>
</dbReference>
<evidence type="ECO:0000313" key="9">
    <source>
        <dbReference type="EMBL" id="KMV19711.1"/>
    </source>
</evidence>
<evidence type="ECO:0000256" key="4">
    <source>
        <dbReference type="ARBA" id="ARBA00022448"/>
    </source>
</evidence>
<keyword evidence="5" id="KW-0249">Electron transport</keyword>
<accession>A0A0J8UEK2</accession>
<organism evidence="9 10">
    <name type="scientific">Mycolicibacterium conceptionense</name>
    <dbReference type="NCBI Taxonomy" id="451644"/>
    <lineage>
        <taxon>Bacteria</taxon>
        <taxon>Bacillati</taxon>
        <taxon>Actinomycetota</taxon>
        <taxon>Actinomycetes</taxon>
        <taxon>Mycobacteriales</taxon>
        <taxon>Mycobacteriaceae</taxon>
        <taxon>Mycolicibacterium</taxon>
    </lineage>
</organism>
<dbReference type="PANTHER" id="PTHR34386">
    <property type="entry name" value="GLUTAREDOXIN"/>
    <property type="match status" value="1"/>
</dbReference>
<evidence type="ECO:0000256" key="1">
    <source>
        <dbReference type="ARBA" id="ARBA00002292"/>
    </source>
</evidence>
<dbReference type="CDD" id="cd02976">
    <property type="entry name" value="NrdH"/>
    <property type="match status" value="1"/>
</dbReference>
<evidence type="ECO:0000313" key="10">
    <source>
        <dbReference type="Proteomes" id="UP000037594"/>
    </source>
</evidence>
<keyword evidence="7" id="KW-0676">Redox-active center</keyword>
<dbReference type="Gene3D" id="3.40.30.10">
    <property type="entry name" value="Glutaredoxin"/>
    <property type="match status" value="1"/>
</dbReference>
<proteinExistence type="inferred from homology"/>
<keyword evidence="6" id="KW-1015">Disulfide bond</keyword>
<comment type="function">
    <text evidence="1">Electron transport system for the ribonucleotide reductase system NrdEF.</text>
</comment>
<sequence>MTEIVVYTKPACVQCNATYKALDKVGVPYRTVDISQDEEARDYVMELGYLQAPVVVAGDAHWSGFRPDRVKALAAA</sequence>
<comment type="caution">
    <text evidence="9">The sequence shown here is derived from an EMBL/GenBank/DDBJ whole genome shotgun (WGS) entry which is preliminary data.</text>
</comment>
<dbReference type="AlphaFoldDB" id="A0A0J8UEK2"/>
<dbReference type="SUPFAM" id="SSF52833">
    <property type="entry name" value="Thioredoxin-like"/>
    <property type="match status" value="1"/>
</dbReference>
<dbReference type="Pfam" id="PF00462">
    <property type="entry name" value="Glutaredoxin"/>
    <property type="match status" value="1"/>
</dbReference>
<evidence type="ECO:0000256" key="3">
    <source>
        <dbReference type="ARBA" id="ARBA00017945"/>
    </source>
</evidence>
<keyword evidence="4" id="KW-0813">Transport</keyword>
<dbReference type="RefSeq" id="WP_048895625.1">
    <property type="nucleotide sequence ID" value="NZ_LFOD01000003.1"/>
</dbReference>